<gene>
    <name evidence="1" type="ORF">SK128_017830</name>
</gene>
<evidence type="ECO:0000313" key="2">
    <source>
        <dbReference type="Proteomes" id="UP001381693"/>
    </source>
</evidence>
<accession>A0AAN9A1R8</accession>
<reference evidence="1 2" key="1">
    <citation type="submission" date="2023-11" db="EMBL/GenBank/DDBJ databases">
        <title>Halocaridina rubra genome assembly.</title>
        <authorList>
            <person name="Smith C."/>
        </authorList>
    </citation>
    <scope>NUCLEOTIDE SEQUENCE [LARGE SCALE GENOMIC DNA]</scope>
    <source>
        <strain evidence="1">EP-1</strain>
        <tissue evidence="1">Whole</tissue>
    </source>
</reference>
<dbReference type="Proteomes" id="UP001381693">
    <property type="component" value="Unassembled WGS sequence"/>
</dbReference>
<keyword evidence="2" id="KW-1185">Reference proteome</keyword>
<evidence type="ECO:0000313" key="1">
    <source>
        <dbReference type="EMBL" id="KAK7071813.1"/>
    </source>
</evidence>
<name>A0AAN9A1R8_HALRR</name>
<organism evidence="1 2">
    <name type="scientific">Halocaridina rubra</name>
    <name type="common">Hawaiian red shrimp</name>
    <dbReference type="NCBI Taxonomy" id="373956"/>
    <lineage>
        <taxon>Eukaryota</taxon>
        <taxon>Metazoa</taxon>
        <taxon>Ecdysozoa</taxon>
        <taxon>Arthropoda</taxon>
        <taxon>Crustacea</taxon>
        <taxon>Multicrustacea</taxon>
        <taxon>Malacostraca</taxon>
        <taxon>Eumalacostraca</taxon>
        <taxon>Eucarida</taxon>
        <taxon>Decapoda</taxon>
        <taxon>Pleocyemata</taxon>
        <taxon>Caridea</taxon>
        <taxon>Atyoidea</taxon>
        <taxon>Atyidae</taxon>
        <taxon>Halocaridina</taxon>
    </lineage>
</organism>
<feature type="non-terminal residue" evidence="1">
    <location>
        <position position="56"/>
    </location>
</feature>
<dbReference type="AlphaFoldDB" id="A0AAN9A1R8"/>
<comment type="caution">
    <text evidence="1">The sequence shown here is derived from an EMBL/GenBank/DDBJ whole genome shotgun (WGS) entry which is preliminary data.</text>
</comment>
<protein>
    <submittedName>
        <fullName evidence="1">Uncharacterized protein</fullName>
    </submittedName>
</protein>
<proteinExistence type="predicted"/>
<sequence>MCRWPPAKLDQTKVLAVSPCPSGWLLRLPIIKWFFHFGRPHLQGRPPSKYEDGLLL</sequence>
<dbReference type="EMBL" id="JAXCGZ010013905">
    <property type="protein sequence ID" value="KAK7071813.1"/>
    <property type="molecule type" value="Genomic_DNA"/>
</dbReference>